<dbReference type="Proteomes" id="UP001165121">
    <property type="component" value="Unassembled WGS sequence"/>
</dbReference>
<comment type="caution">
    <text evidence="2">The sequence shown here is derived from an EMBL/GenBank/DDBJ whole genome shotgun (WGS) entry which is preliminary data.</text>
</comment>
<dbReference type="OrthoDB" id="139865at2759"/>
<feature type="compositionally biased region" description="Polar residues" evidence="1">
    <location>
        <begin position="372"/>
        <end position="388"/>
    </location>
</feature>
<protein>
    <submittedName>
        <fullName evidence="2">Unnamed protein product</fullName>
    </submittedName>
</protein>
<dbReference type="EMBL" id="BSXT01003680">
    <property type="protein sequence ID" value="GMF55257.1"/>
    <property type="molecule type" value="Genomic_DNA"/>
</dbReference>
<dbReference type="AlphaFoldDB" id="A0A9W6Y7R5"/>
<keyword evidence="3" id="KW-1185">Reference proteome</keyword>
<evidence type="ECO:0000256" key="1">
    <source>
        <dbReference type="SAM" id="MobiDB-lite"/>
    </source>
</evidence>
<evidence type="ECO:0000313" key="3">
    <source>
        <dbReference type="Proteomes" id="UP001165121"/>
    </source>
</evidence>
<feature type="region of interest" description="Disordered" evidence="1">
    <location>
        <begin position="345"/>
        <end position="364"/>
    </location>
</feature>
<evidence type="ECO:0000313" key="2">
    <source>
        <dbReference type="EMBL" id="GMF55257.1"/>
    </source>
</evidence>
<name>A0A9W6Y7R5_9STRA</name>
<feature type="region of interest" description="Disordered" evidence="1">
    <location>
        <begin position="372"/>
        <end position="413"/>
    </location>
</feature>
<reference evidence="2" key="1">
    <citation type="submission" date="2023-04" db="EMBL/GenBank/DDBJ databases">
        <title>Phytophthora fragariaefolia NBRC 109709.</title>
        <authorList>
            <person name="Ichikawa N."/>
            <person name="Sato H."/>
            <person name="Tonouchi N."/>
        </authorList>
    </citation>
    <scope>NUCLEOTIDE SEQUENCE</scope>
    <source>
        <strain evidence="2">NBRC 109709</strain>
    </source>
</reference>
<proteinExistence type="predicted"/>
<gene>
    <name evidence="2" type="ORF">Pfra01_002324200</name>
</gene>
<sequence length="444" mass="48543">MSVVVGRALLVGSMKMASPPTGSICKKSPTSTIITPPNGRPITCLYRRSSLSNFNQSTLVIIEASSMTRCAKHNTQQDVSPLKKLNKAMGEHPKPVIVTIESKSYKVTQYASKTHTEICPTDLRDFIGTHDVTDPQVPNSIRIKAKLLWISPDNIKGLHFLRRYCNRVSSTMRAQAVVGDESGTEPRHERWVEYEWRPERSGLDDGAYTNLYPDDRRAAGRPVSRSRDADWLIGRSVAHADVEVAALEEGSTSVCNLTKSVGEVRVTDEGVENLPSAAVRQLTERRTGWSIEYHRGFTKWTDGHGAVDVPRHTIFGRLGEADGGSRTCGRGIGGEIELSARRTKTTMQHPGVVTRSRSRSTTRQVAVDMESTMNATPTRRTRAKSSTPRAAAVAPSEEPANEGDQVQDESTTANVQAVQVPATTATTMANNPDGAARTEVMTYG</sequence>
<organism evidence="2 3">
    <name type="scientific">Phytophthora fragariaefolia</name>
    <dbReference type="NCBI Taxonomy" id="1490495"/>
    <lineage>
        <taxon>Eukaryota</taxon>
        <taxon>Sar</taxon>
        <taxon>Stramenopiles</taxon>
        <taxon>Oomycota</taxon>
        <taxon>Peronosporomycetes</taxon>
        <taxon>Peronosporales</taxon>
        <taxon>Peronosporaceae</taxon>
        <taxon>Phytophthora</taxon>
    </lineage>
</organism>
<accession>A0A9W6Y7R5</accession>